<dbReference type="PRINTS" id="PR00024">
    <property type="entry name" value="HOMEOBOX"/>
</dbReference>
<feature type="domain" description="Homeobox" evidence="6">
    <location>
        <begin position="163"/>
        <end position="223"/>
    </location>
</feature>
<sequence length="289" mass="33592">MTINNAMVNLKLMFLVCRHVFKTSLYALKEILTVYYEKKCTINGNYILTQLVSLTMVLYKTSYNEESSTKTGNANLSSTSNSHISYLPTPENNLFGYKYLHSNEELNLDVTHSALFPHLPFYQPVSPLQTSNRNTDYKIENKEPNLIIKCETEKDTSYSTTNRKSRNPRTIYSSYQLRELNRRFFKTQYLSLPEKAELAETLGLTPTQVKIWFQNKRSKFKKVVRANTNFLSTVPANRFPNGNFQITWDENMKQTLAPSTYNSLPLIQNQILSNQNVWYSPHQLTPSEY</sequence>
<dbReference type="GO" id="GO:0003677">
    <property type="term" value="F:DNA binding"/>
    <property type="evidence" value="ECO:0007669"/>
    <property type="project" value="UniProtKB-KW"/>
</dbReference>
<dbReference type="InterPro" id="IPR050460">
    <property type="entry name" value="Distal-less_Homeobox_TF"/>
</dbReference>
<dbReference type="SMART" id="SM00389">
    <property type="entry name" value="HOX"/>
    <property type="match status" value="1"/>
</dbReference>
<evidence type="ECO:0000259" key="6">
    <source>
        <dbReference type="PROSITE" id="PS50071"/>
    </source>
</evidence>
<dbReference type="InterPro" id="IPR017970">
    <property type="entry name" value="Homeobox_CS"/>
</dbReference>
<evidence type="ECO:0000256" key="3">
    <source>
        <dbReference type="ARBA" id="ARBA00023242"/>
    </source>
</evidence>
<gene>
    <name evidence="8" type="primary">LOC100200338</name>
</gene>
<dbReference type="Proteomes" id="UP001652625">
    <property type="component" value="Chromosome 11"/>
</dbReference>
<keyword evidence="7" id="KW-1185">Reference proteome</keyword>
<dbReference type="InterPro" id="IPR009057">
    <property type="entry name" value="Homeodomain-like_sf"/>
</dbReference>
<dbReference type="PROSITE" id="PS00027">
    <property type="entry name" value="HOMEOBOX_1"/>
    <property type="match status" value="1"/>
</dbReference>
<keyword evidence="3 4" id="KW-0539">Nucleus</keyword>
<dbReference type="PANTHER" id="PTHR24327">
    <property type="entry name" value="HOMEOBOX PROTEIN"/>
    <property type="match status" value="1"/>
</dbReference>
<evidence type="ECO:0000256" key="1">
    <source>
        <dbReference type="ARBA" id="ARBA00023125"/>
    </source>
</evidence>
<dbReference type="InterPro" id="IPR020479">
    <property type="entry name" value="HD_metazoa"/>
</dbReference>
<organism evidence="7 8">
    <name type="scientific">Hydra vulgaris</name>
    <name type="common">Hydra</name>
    <name type="synonym">Hydra attenuata</name>
    <dbReference type="NCBI Taxonomy" id="6087"/>
    <lineage>
        <taxon>Eukaryota</taxon>
        <taxon>Metazoa</taxon>
        <taxon>Cnidaria</taxon>
        <taxon>Hydrozoa</taxon>
        <taxon>Hydroidolina</taxon>
        <taxon>Anthoathecata</taxon>
        <taxon>Aplanulata</taxon>
        <taxon>Hydridae</taxon>
        <taxon>Hydra</taxon>
    </lineage>
</organism>
<feature type="DNA-binding region" description="Homeobox" evidence="4">
    <location>
        <begin position="165"/>
        <end position="224"/>
    </location>
</feature>
<accession>A0ABM4CU38</accession>
<dbReference type="SUPFAM" id="SSF46689">
    <property type="entry name" value="Homeodomain-like"/>
    <property type="match status" value="1"/>
</dbReference>
<evidence type="ECO:0000313" key="8">
    <source>
        <dbReference type="RefSeq" id="XP_065665433.1"/>
    </source>
</evidence>
<dbReference type="PANTHER" id="PTHR24327:SF81">
    <property type="entry name" value="HOMEOTIC PROTEIN DISTAL-LESS-RELATED"/>
    <property type="match status" value="1"/>
</dbReference>
<dbReference type="PROSITE" id="PS50071">
    <property type="entry name" value="HOMEOBOX_2"/>
    <property type="match status" value="1"/>
</dbReference>
<evidence type="ECO:0000256" key="4">
    <source>
        <dbReference type="PROSITE-ProRule" id="PRU00108"/>
    </source>
</evidence>
<keyword evidence="2 4" id="KW-0371">Homeobox</keyword>
<evidence type="ECO:0000256" key="2">
    <source>
        <dbReference type="ARBA" id="ARBA00023155"/>
    </source>
</evidence>
<protein>
    <submittedName>
        <fullName evidence="8">Homeobox protein DLL-1 isoform X2</fullName>
    </submittedName>
</protein>
<evidence type="ECO:0000256" key="5">
    <source>
        <dbReference type="RuleBase" id="RU000682"/>
    </source>
</evidence>
<keyword evidence="1 4" id="KW-0238">DNA-binding</keyword>
<dbReference type="Pfam" id="PF00046">
    <property type="entry name" value="Homeodomain"/>
    <property type="match status" value="1"/>
</dbReference>
<dbReference type="InterPro" id="IPR001356">
    <property type="entry name" value="HD"/>
</dbReference>
<dbReference type="Gene3D" id="1.10.10.60">
    <property type="entry name" value="Homeodomain-like"/>
    <property type="match status" value="1"/>
</dbReference>
<dbReference type="RefSeq" id="XP_065665433.1">
    <property type="nucleotide sequence ID" value="XM_065809361.1"/>
</dbReference>
<reference evidence="8" key="1">
    <citation type="submission" date="2025-08" db="UniProtKB">
        <authorList>
            <consortium name="RefSeq"/>
        </authorList>
    </citation>
    <scope>IDENTIFICATION</scope>
</reference>
<evidence type="ECO:0000313" key="7">
    <source>
        <dbReference type="Proteomes" id="UP001652625"/>
    </source>
</evidence>
<dbReference type="GeneID" id="100200338"/>
<comment type="subcellular location">
    <subcellularLocation>
        <location evidence="4 5">Nucleus</location>
    </subcellularLocation>
</comment>
<dbReference type="CDD" id="cd00086">
    <property type="entry name" value="homeodomain"/>
    <property type="match status" value="1"/>
</dbReference>
<dbReference type="InterPro" id="IPR000047">
    <property type="entry name" value="HTH_motif"/>
</dbReference>
<dbReference type="PRINTS" id="PR00031">
    <property type="entry name" value="HTHREPRESSR"/>
</dbReference>
<name>A0ABM4CU38_HYDVU</name>
<proteinExistence type="predicted"/>